<organism evidence="1 2">
    <name type="scientific">Argiope bruennichi</name>
    <name type="common">Wasp spider</name>
    <name type="synonym">Aranea bruennichi</name>
    <dbReference type="NCBI Taxonomy" id="94029"/>
    <lineage>
        <taxon>Eukaryota</taxon>
        <taxon>Metazoa</taxon>
        <taxon>Ecdysozoa</taxon>
        <taxon>Arthropoda</taxon>
        <taxon>Chelicerata</taxon>
        <taxon>Arachnida</taxon>
        <taxon>Araneae</taxon>
        <taxon>Araneomorphae</taxon>
        <taxon>Entelegynae</taxon>
        <taxon>Araneoidea</taxon>
        <taxon>Araneidae</taxon>
        <taxon>Argiope</taxon>
    </lineage>
</organism>
<comment type="caution">
    <text evidence="1">The sequence shown here is derived from an EMBL/GenBank/DDBJ whole genome shotgun (WGS) entry which is preliminary data.</text>
</comment>
<dbReference type="Proteomes" id="UP000807504">
    <property type="component" value="Unassembled WGS sequence"/>
</dbReference>
<proteinExistence type="predicted"/>
<reference evidence="1" key="2">
    <citation type="submission" date="2020-06" db="EMBL/GenBank/DDBJ databases">
        <authorList>
            <person name="Sheffer M."/>
        </authorList>
    </citation>
    <scope>NUCLEOTIDE SEQUENCE</scope>
</reference>
<protein>
    <submittedName>
        <fullName evidence="1">Uncharacterized protein</fullName>
    </submittedName>
</protein>
<dbReference type="EMBL" id="JABXBU010000001">
    <property type="protein sequence ID" value="KAF8797125.1"/>
    <property type="molecule type" value="Genomic_DNA"/>
</dbReference>
<dbReference type="AlphaFoldDB" id="A0A8T0G3M8"/>
<accession>A0A8T0G3M8</accession>
<evidence type="ECO:0000313" key="1">
    <source>
        <dbReference type="EMBL" id="KAF8797125.1"/>
    </source>
</evidence>
<name>A0A8T0G3M8_ARGBR</name>
<evidence type="ECO:0000313" key="2">
    <source>
        <dbReference type="Proteomes" id="UP000807504"/>
    </source>
</evidence>
<sequence>MLAKSCHSRIQLIYEGFKPTPVCHNEGKVIELRNMLPNEDVFNVHKTGCERKWHARAVTEKCHAFAYGCDGLKLSPLSYYDSYQ</sequence>
<reference evidence="1" key="1">
    <citation type="journal article" date="2020" name="bioRxiv">
        <title>Chromosome-level reference genome of the European wasp spider Argiope bruennichi: a resource for studies on range expansion and evolutionary adaptation.</title>
        <authorList>
            <person name="Sheffer M.M."/>
            <person name="Hoppe A."/>
            <person name="Krehenwinkel H."/>
            <person name="Uhl G."/>
            <person name="Kuss A.W."/>
            <person name="Jensen L."/>
            <person name="Jensen C."/>
            <person name="Gillespie R.G."/>
            <person name="Hoff K.J."/>
            <person name="Prost S."/>
        </authorList>
    </citation>
    <scope>NUCLEOTIDE SEQUENCE</scope>
</reference>
<keyword evidence="2" id="KW-1185">Reference proteome</keyword>
<gene>
    <name evidence="1" type="ORF">HNY73_001428</name>
</gene>